<dbReference type="AlphaFoldDB" id="A0A8H6R734"/>
<sequence length="606" mass="68005">MFRNLSSPVQLQNLRRRHQAQHIPQYECPFSGFDDSNCGLDLSLHHPAESFQNRFSALATPPAVYQRDREFTAQGARRRSRNSRGTKEAKKRRDARRNRRKFAAQLLNEQLSRDIDETLTRANIHPPSHIPLPSPVQSSPLAAILTPPSRATLARWLPPTPPQLPLLDFRNFDMSDLPYLSSPKQSPLTPPPAMPVSVPNWCPTIPALMQNGGWKGDVPRFFDLSSLPERTDSPARDLQLLRTVQPKKQSRFFPPSSIPRPTVKLPQTACRLHQCEQVLQDPVTSAWTYRRADPELVTEEKETKTIGDSMKSHVKSPSAANLWSILADVEMQKDHSRSFSDDSVWEAESHPGGGVALPNMLDQENLPAELEAPATPYVHLNSLVGHANERGAAFSSDRYSMHDSGIFLEQNSAPGPPVYELSAMPLTPPLPSSSTPVPLRNGRPPISSEELDTSADHYDSEQQLFEAAEAPLPESRPESPIDLATFLAMGHVENCWCLDCKEAPELVEDEHVSDEEDWTMWSSNDDESEFCVATELEAVADTENEDELEVSRRPCASAPEWDDFFPCTPKRAEPLQRPEPEPEFLGYLDDGMAFASDNDYDWLWDV</sequence>
<keyword evidence="3" id="KW-1185">Reference proteome</keyword>
<evidence type="ECO:0000256" key="1">
    <source>
        <dbReference type="SAM" id="MobiDB-lite"/>
    </source>
</evidence>
<accession>A0A8H6R734</accession>
<proteinExistence type="predicted"/>
<dbReference type="EMBL" id="JABCIY010000310">
    <property type="protein sequence ID" value="KAF7185748.1"/>
    <property type="molecule type" value="Genomic_DNA"/>
</dbReference>
<evidence type="ECO:0000313" key="3">
    <source>
        <dbReference type="Proteomes" id="UP000660729"/>
    </source>
</evidence>
<organism evidence="2 3">
    <name type="scientific">Pseudocercospora fuligena</name>
    <dbReference type="NCBI Taxonomy" id="685502"/>
    <lineage>
        <taxon>Eukaryota</taxon>
        <taxon>Fungi</taxon>
        <taxon>Dikarya</taxon>
        <taxon>Ascomycota</taxon>
        <taxon>Pezizomycotina</taxon>
        <taxon>Dothideomycetes</taxon>
        <taxon>Dothideomycetidae</taxon>
        <taxon>Mycosphaerellales</taxon>
        <taxon>Mycosphaerellaceae</taxon>
        <taxon>Pseudocercospora</taxon>
    </lineage>
</organism>
<feature type="compositionally biased region" description="Basic residues" evidence="1">
    <location>
        <begin position="76"/>
        <end position="99"/>
    </location>
</feature>
<evidence type="ECO:0000313" key="2">
    <source>
        <dbReference type="EMBL" id="KAF7185748.1"/>
    </source>
</evidence>
<name>A0A8H6R734_9PEZI</name>
<feature type="region of interest" description="Disordered" evidence="1">
    <location>
        <begin position="425"/>
        <end position="451"/>
    </location>
</feature>
<reference evidence="2" key="1">
    <citation type="submission" date="2020-04" db="EMBL/GenBank/DDBJ databases">
        <title>Draft genome resource of the tomato pathogen Pseudocercospora fuligena.</title>
        <authorList>
            <person name="Zaccaron A."/>
        </authorList>
    </citation>
    <scope>NUCLEOTIDE SEQUENCE</scope>
    <source>
        <strain evidence="2">PF001</strain>
    </source>
</reference>
<dbReference type="Proteomes" id="UP000660729">
    <property type="component" value="Unassembled WGS sequence"/>
</dbReference>
<comment type="caution">
    <text evidence="2">The sequence shown here is derived from an EMBL/GenBank/DDBJ whole genome shotgun (WGS) entry which is preliminary data.</text>
</comment>
<dbReference type="OrthoDB" id="3902330at2759"/>
<feature type="region of interest" description="Disordered" evidence="1">
    <location>
        <begin position="69"/>
        <end position="99"/>
    </location>
</feature>
<protein>
    <submittedName>
        <fullName evidence="2">Uncharacterized protein</fullName>
    </submittedName>
</protein>
<gene>
    <name evidence="2" type="ORF">HII31_12979</name>
</gene>